<dbReference type="Gene3D" id="3.80.10.10">
    <property type="entry name" value="Ribonuclease Inhibitor"/>
    <property type="match status" value="1"/>
</dbReference>
<feature type="chain" id="PRO_5007296287" description="L domain-like protein" evidence="3">
    <location>
        <begin position="23"/>
        <end position="301"/>
    </location>
</feature>
<dbReference type="InterPro" id="IPR046959">
    <property type="entry name" value="PRK1-6/SRF4-like"/>
</dbReference>
<gene>
    <name evidence="4" type="ORF">M427DRAFT_260666</name>
</gene>
<keyword evidence="5" id="KW-1185">Reference proteome</keyword>
<dbReference type="InterPro" id="IPR032675">
    <property type="entry name" value="LRR_dom_sf"/>
</dbReference>
<keyword evidence="3" id="KW-0732">Signal</keyword>
<dbReference type="AlphaFoldDB" id="A0A139AKW2"/>
<reference evidence="4 5" key="1">
    <citation type="journal article" date="2015" name="Genome Biol. Evol.">
        <title>Phylogenomic analyses indicate that early fungi evolved digesting cell walls of algal ancestors of land plants.</title>
        <authorList>
            <person name="Chang Y."/>
            <person name="Wang S."/>
            <person name="Sekimoto S."/>
            <person name="Aerts A.L."/>
            <person name="Choi C."/>
            <person name="Clum A."/>
            <person name="LaButti K.M."/>
            <person name="Lindquist E.A."/>
            <person name="Yee Ngan C."/>
            <person name="Ohm R.A."/>
            <person name="Salamov A.A."/>
            <person name="Grigoriev I.V."/>
            <person name="Spatafora J.W."/>
            <person name="Berbee M.L."/>
        </authorList>
    </citation>
    <scope>NUCLEOTIDE SEQUENCE [LARGE SCALE GENOMIC DNA]</scope>
    <source>
        <strain evidence="4 5">JEL478</strain>
    </source>
</reference>
<dbReference type="PANTHER" id="PTHR48007:SF4">
    <property type="entry name" value="LEUCINE-RICH REPEAT RECEPTOR-LIKE PROTEIN KINASE PXC1"/>
    <property type="match status" value="1"/>
</dbReference>
<evidence type="ECO:0000313" key="4">
    <source>
        <dbReference type="EMBL" id="KXS17410.1"/>
    </source>
</evidence>
<dbReference type="EMBL" id="KQ965747">
    <property type="protein sequence ID" value="KXS17410.1"/>
    <property type="molecule type" value="Genomic_DNA"/>
</dbReference>
<feature type="region of interest" description="Disordered" evidence="1">
    <location>
        <begin position="278"/>
        <end position="301"/>
    </location>
</feature>
<evidence type="ECO:0000256" key="1">
    <source>
        <dbReference type="SAM" id="MobiDB-lite"/>
    </source>
</evidence>
<evidence type="ECO:0000313" key="5">
    <source>
        <dbReference type="Proteomes" id="UP000070544"/>
    </source>
</evidence>
<accession>A0A139AKW2</accession>
<dbReference type="OrthoDB" id="5340910at2759"/>
<keyword evidence="2" id="KW-0812">Transmembrane</keyword>
<feature type="transmembrane region" description="Helical" evidence="2">
    <location>
        <begin position="248"/>
        <end position="272"/>
    </location>
</feature>
<organism evidence="4 5">
    <name type="scientific">Gonapodya prolifera (strain JEL478)</name>
    <name type="common">Monoblepharis prolifera</name>
    <dbReference type="NCBI Taxonomy" id="1344416"/>
    <lineage>
        <taxon>Eukaryota</taxon>
        <taxon>Fungi</taxon>
        <taxon>Fungi incertae sedis</taxon>
        <taxon>Chytridiomycota</taxon>
        <taxon>Chytridiomycota incertae sedis</taxon>
        <taxon>Monoblepharidomycetes</taxon>
        <taxon>Monoblepharidales</taxon>
        <taxon>Gonapodyaceae</taxon>
        <taxon>Gonapodya</taxon>
    </lineage>
</organism>
<protein>
    <recommendedName>
        <fullName evidence="6">L domain-like protein</fullName>
    </recommendedName>
</protein>
<dbReference type="Proteomes" id="UP000070544">
    <property type="component" value="Unassembled WGS sequence"/>
</dbReference>
<proteinExistence type="predicted"/>
<evidence type="ECO:0000256" key="3">
    <source>
        <dbReference type="SAM" id="SignalP"/>
    </source>
</evidence>
<feature type="signal peptide" evidence="3">
    <location>
        <begin position="1"/>
        <end position="22"/>
    </location>
</feature>
<feature type="compositionally biased region" description="Basic and acidic residues" evidence="1">
    <location>
        <begin position="279"/>
        <end position="292"/>
    </location>
</feature>
<sequence length="301" mass="32464">MRPIVGPTLLILLIAPLLASHAQETYPSADCAFFESLLDRSAVSVPWNRGFCCNYSVDVTLTDGGVRKTTRGFTCRSGRVVTASVVNFGLNGTLPSLENFTSLEIIELNNNNFTGAFPSVMGLKNLTRIYGGSNFFTTIPDVSGNPNLEYLVIPRNEIIGTIPNLTSLKKLFSVSFYDNKLEGAIDGLLPQTLSFCSLTNFNTNPKLFTVSGDLPKVCLSEDQIIPFPNGTAFGRADGGNRSSGGPSVALIGACAGGAVVVLIGVVVGFAYYRKKRRRMNEEKGKAPDEPHCRTPGLRRRS</sequence>
<dbReference type="PANTHER" id="PTHR48007">
    <property type="entry name" value="LEUCINE-RICH REPEAT RECEPTOR-LIKE PROTEIN KINASE PXC1"/>
    <property type="match status" value="1"/>
</dbReference>
<name>A0A139AKW2_GONPJ</name>
<evidence type="ECO:0008006" key="6">
    <source>
        <dbReference type="Google" id="ProtNLM"/>
    </source>
</evidence>
<keyword evidence="2" id="KW-0472">Membrane</keyword>
<keyword evidence="2" id="KW-1133">Transmembrane helix</keyword>
<dbReference type="SUPFAM" id="SSF52058">
    <property type="entry name" value="L domain-like"/>
    <property type="match status" value="1"/>
</dbReference>
<evidence type="ECO:0000256" key="2">
    <source>
        <dbReference type="SAM" id="Phobius"/>
    </source>
</evidence>